<dbReference type="GO" id="GO:0008168">
    <property type="term" value="F:methyltransferase activity"/>
    <property type="evidence" value="ECO:0007669"/>
    <property type="project" value="UniProtKB-KW"/>
</dbReference>
<evidence type="ECO:0000313" key="3">
    <source>
        <dbReference type="Proteomes" id="UP001499987"/>
    </source>
</evidence>
<gene>
    <name evidence="2" type="ORF">GCM10009663_56040</name>
</gene>
<dbReference type="PANTHER" id="PTHR43591">
    <property type="entry name" value="METHYLTRANSFERASE"/>
    <property type="match status" value="1"/>
</dbReference>
<reference evidence="2 3" key="1">
    <citation type="journal article" date="2019" name="Int. J. Syst. Evol. Microbiol.">
        <title>The Global Catalogue of Microorganisms (GCM) 10K type strain sequencing project: providing services to taxonomists for standard genome sequencing and annotation.</title>
        <authorList>
            <consortium name="The Broad Institute Genomics Platform"/>
            <consortium name="The Broad Institute Genome Sequencing Center for Infectious Disease"/>
            <person name="Wu L."/>
            <person name="Ma J."/>
        </authorList>
    </citation>
    <scope>NUCLEOTIDE SEQUENCE [LARGE SCALE GENOMIC DNA]</scope>
    <source>
        <strain evidence="2 3">JCM 13002</strain>
    </source>
</reference>
<evidence type="ECO:0000259" key="1">
    <source>
        <dbReference type="Pfam" id="PF13649"/>
    </source>
</evidence>
<organism evidence="2 3">
    <name type="scientific">Kitasatospora arboriphila</name>
    <dbReference type="NCBI Taxonomy" id="258052"/>
    <lineage>
        <taxon>Bacteria</taxon>
        <taxon>Bacillati</taxon>
        <taxon>Actinomycetota</taxon>
        <taxon>Actinomycetes</taxon>
        <taxon>Kitasatosporales</taxon>
        <taxon>Streptomycetaceae</taxon>
        <taxon>Kitasatospora</taxon>
    </lineage>
</organism>
<feature type="domain" description="Methyltransferase" evidence="1">
    <location>
        <begin position="59"/>
        <end position="154"/>
    </location>
</feature>
<dbReference type="CDD" id="cd02440">
    <property type="entry name" value="AdoMet_MTases"/>
    <property type="match status" value="1"/>
</dbReference>
<evidence type="ECO:0000313" key="2">
    <source>
        <dbReference type="EMBL" id="GAA1106803.1"/>
    </source>
</evidence>
<dbReference type="EMBL" id="BAAALD010000068">
    <property type="protein sequence ID" value="GAA1106803.1"/>
    <property type="molecule type" value="Genomic_DNA"/>
</dbReference>
<protein>
    <submittedName>
        <fullName evidence="2">Methyltransferase domain-containing protein</fullName>
    </submittedName>
</protein>
<dbReference type="SUPFAM" id="SSF53335">
    <property type="entry name" value="S-adenosyl-L-methionine-dependent methyltransferases"/>
    <property type="match status" value="1"/>
</dbReference>
<accession>A0ABN1TYI1</accession>
<proteinExistence type="predicted"/>
<dbReference type="InterPro" id="IPR041698">
    <property type="entry name" value="Methyltransf_25"/>
</dbReference>
<dbReference type="Pfam" id="PF13649">
    <property type="entry name" value="Methyltransf_25"/>
    <property type="match status" value="1"/>
</dbReference>
<keyword evidence="2" id="KW-0489">Methyltransferase</keyword>
<dbReference type="Gene3D" id="3.40.50.150">
    <property type="entry name" value="Vaccinia Virus protein VP39"/>
    <property type="match status" value="1"/>
</dbReference>
<dbReference type="GO" id="GO:0032259">
    <property type="term" value="P:methylation"/>
    <property type="evidence" value="ECO:0007669"/>
    <property type="project" value="UniProtKB-KW"/>
</dbReference>
<sequence length="286" mass="30730">MVEMTGTLHVDPSNAEQARAWDGDEGAFWAEHADRFDRSLRGYRTPLLEAAAVRPADRVLDVGCGAGEITCEVARRAAAGRGLGVDLSAAMLRIARRRAAEQGLANVGFEQADAQIHPFPPGEFDLVVSRTGTMFFADHAAAFATIARALRPGGRFVQLVWQARQSNEWFVALTTAMAAGRDMPGPPPDGPGPFSLSDPARVRRLLTGAGFAEPRVEALTAPMHFGADAADAHRFVSARLGWMLADLDDSGRARALADLWTTLRAHETSDGVLYPSATWLITAVRA</sequence>
<keyword evidence="3" id="KW-1185">Reference proteome</keyword>
<dbReference type="InterPro" id="IPR029063">
    <property type="entry name" value="SAM-dependent_MTases_sf"/>
</dbReference>
<dbReference type="Proteomes" id="UP001499987">
    <property type="component" value="Unassembled WGS sequence"/>
</dbReference>
<name>A0ABN1TYI1_9ACTN</name>
<keyword evidence="2" id="KW-0808">Transferase</keyword>
<comment type="caution">
    <text evidence="2">The sequence shown here is derived from an EMBL/GenBank/DDBJ whole genome shotgun (WGS) entry which is preliminary data.</text>
</comment>